<proteinExistence type="predicted"/>
<keyword evidence="3" id="KW-1185">Reference proteome</keyword>
<feature type="compositionally biased region" description="Low complexity" evidence="1">
    <location>
        <begin position="272"/>
        <end position="295"/>
    </location>
</feature>
<dbReference type="InParanoid" id="D8LM82"/>
<feature type="region of interest" description="Disordered" evidence="1">
    <location>
        <begin position="309"/>
        <end position="369"/>
    </location>
</feature>
<dbReference type="Proteomes" id="UP000002630">
    <property type="component" value="Linkage Group LG02"/>
</dbReference>
<protein>
    <submittedName>
        <fullName evidence="2">Uncharacterized protein</fullName>
    </submittedName>
</protein>
<dbReference type="AlphaFoldDB" id="D8LM82"/>
<evidence type="ECO:0000256" key="1">
    <source>
        <dbReference type="SAM" id="MobiDB-lite"/>
    </source>
</evidence>
<feature type="region of interest" description="Disordered" evidence="1">
    <location>
        <begin position="20"/>
        <end position="40"/>
    </location>
</feature>
<feature type="compositionally biased region" description="Polar residues" evidence="1">
    <location>
        <begin position="344"/>
        <end position="357"/>
    </location>
</feature>
<dbReference type="EMBL" id="FN648589">
    <property type="protein sequence ID" value="CBN79715.1"/>
    <property type="molecule type" value="Genomic_DNA"/>
</dbReference>
<dbReference type="EMBL" id="FN649727">
    <property type="protein sequence ID" value="CBN79715.1"/>
    <property type="molecule type" value="Genomic_DNA"/>
</dbReference>
<evidence type="ECO:0000313" key="2">
    <source>
        <dbReference type="EMBL" id="CBN79715.1"/>
    </source>
</evidence>
<reference evidence="2 3" key="1">
    <citation type="journal article" date="2010" name="Nature">
        <title>The Ectocarpus genome and the independent evolution of multicellularity in brown algae.</title>
        <authorList>
            <person name="Cock J.M."/>
            <person name="Sterck L."/>
            <person name="Rouze P."/>
            <person name="Scornet D."/>
            <person name="Allen A.E."/>
            <person name="Amoutzias G."/>
            <person name="Anthouard V."/>
            <person name="Artiguenave F."/>
            <person name="Aury J.M."/>
            <person name="Badger J.H."/>
            <person name="Beszteri B."/>
            <person name="Billiau K."/>
            <person name="Bonnet E."/>
            <person name="Bothwell J.H."/>
            <person name="Bowler C."/>
            <person name="Boyen C."/>
            <person name="Brownlee C."/>
            <person name="Carrano C.J."/>
            <person name="Charrier B."/>
            <person name="Cho G.Y."/>
            <person name="Coelho S.M."/>
            <person name="Collen J."/>
            <person name="Corre E."/>
            <person name="Da Silva C."/>
            <person name="Delage L."/>
            <person name="Delaroque N."/>
            <person name="Dittami S.M."/>
            <person name="Doulbeau S."/>
            <person name="Elias M."/>
            <person name="Farnham G."/>
            <person name="Gachon C.M."/>
            <person name="Gschloessl B."/>
            <person name="Heesch S."/>
            <person name="Jabbari K."/>
            <person name="Jubin C."/>
            <person name="Kawai H."/>
            <person name="Kimura K."/>
            <person name="Kloareg B."/>
            <person name="Kupper F.C."/>
            <person name="Lang D."/>
            <person name="Le Bail A."/>
            <person name="Leblanc C."/>
            <person name="Lerouge P."/>
            <person name="Lohr M."/>
            <person name="Lopez P.J."/>
            <person name="Martens C."/>
            <person name="Maumus F."/>
            <person name="Michel G."/>
            <person name="Miranda-Saavedra D."/>
            <person name="Morales J."/>
            <person name="Moreau H."/>
            <person name="Motomura T."/>
            <person name="Nagasato C."/>
            <person name="Napoli C.A."/>
            <person name="Nelson D.R."/>
            <person name="Nyvall-Collen P."/>
            <person name="Peters A.F."/>
            <person name="Pommier C."/>
            <person name="Potin P."/>
            <person name="Poulain J."/>
            <person name="Quesneville H."/>
            <person name="Read B."/>
            <person name="Rensing S.A."/>
            <person name="Ritter A."/>
            <person name="Rousvoal S."/>
            <person name="Samanta M."/>
            <person name="Samson G."/>
            <person name="Schroeder D.C."/>
            <person name="Segurens B."/>
            <person name="Strittmatter M."/>
            <person name="Tonon T."/>
            <person name="Tregear J.W."/>
            <person name="Valentin K."/>
            <person name="von Dassow P."/>
            <person name="Yamagishi T."/>
            <person name="Van de Peer Y."/>
            <person name="Wincker P."/>
        </authorList>
    </citation>
    <scope>NUCLEOTIDE SEQUENCE [LARGE SCALE GENOMIC DNA]</scope>
    <source>
        <strain evidence="3">Ec32 / CCAP1310/4</strain>
    </source>
</reference>
<name>D8LM82_ECTSI</name>
<gene>
    <name evidence="2" type="ORF">Esi_0392_0018</name>
</gene>
<sequence>MIIFDGDDATFFWGDATHAGSSSRSFVSPRAPLPGPSTDRVAVARPTVNTMVSKRTTPVCAFPPPPPSTTSHLRISKAGRSIAANIVGRLRTAIETGDACDMPAAGLLDMSGKCAAMKARLGSSSKRCPTEVQRLTELLSSLFSMWANIKSVIRNSNEWVSLTDQKEAMDLFGLHLAHSHALLRNIKNSTSTASFWPEVETNEALQTRTARFTAKCILKGEVISNKQQQQQQQQKKKQGQLASPYSPSSPSRRDRTNKSFRPSACSPRHEGGTASFSDDATDTPSTSTSPLSSSLSSFFSASSAHTFTGSENITEAPPCKGRQKKHAPSKVPVSPGVAFVPYRSPTSRTNPRGSSLRGSGAIAGRKTRF</sequence>
<feature type="region of interest" description="Disordered" evidence="1">
    <location>
        <begin position="227"/>
        <end position="295"/>
    </location>
</feature>
<organism evidence="2 3">
    <name type="scientific">Ectocarpus siliculosus</name>
    <name type="common">Brown alga</name>
    <name type="synonym">Conferva siliculosa</name>
    <dbReference type="NCBI Taxonomy" id="2880"/>
    <lineage>
        <taxon>Eukaryota</taxon>
        <taxon>Sar</taxon>
        <taxon>Stramenopiles</taxon>
        <taxon>Ochrophyta</taxon>
        <taxon>PX clade</taxon>
        <taxon>Phaeophyceae</taxon>
        <taxon>Ectocarpales</taxon>
        <taxon>Ectocarpaceae</taxon>
        <taxon>Ectocarpus</taxon>
    </lineage>
</organism>
<dbReference type="OrthoDB" id="10663648at2759"/>
<accession>D8LM82</accession>
<evidence type="ECO:0000313" key="3">
    <source>
        <dbReference type="Proteomes" id="UP000002630"/>
    </source>
</evidence>
<feature type="compositionally biased region" description="Low complexity" evidence="1">
    <location>
        <begin position="227"/>
        <end position="250"/>
    </location>
</feature>